<organism evidence="1">
    <name type="scientific">freshwater metagenome</name>
    <dbReference type="NCBI Taxonomy" id="449393"/>
    <lineage>
        <taxon>unclassified sequences</taxon>
        <taxon>metagenomes</taxon>
        <taxon>ecological metagenomes</taxon>
    </lineage>
</organism>
<proteinExistence type="predicted"/>
<evidence type="ECO:0000313" key="1">
    <source>
        <dbReference type="EMBL" id="CAB4770571.1"/>
    </source>
</evidence>
<name>A0A6J6VDU3_9ZZZZ</name>
<sequence length="109" mass="11793">MNTVAFATGQIANALLLVRALEVEAGHICAAMNFAVAYLQRFCAVGDFFVHRLVGVQGVAALVDIAHLHGVTNGDGAAVWCFLARQHIEQRCLTCAVRADDANNARWRK</sequence>
<reference evidence="1" key="1">
    <citation type="submission" date="2020-05" db="EMBL/GenBank/DDBJ databases">
        <authorList>
            <person name="Chiriac C."/>
            <person name="Salcher M."/>
            <person name="Ghai R."/>
            <person name="Kavagutti S V."/>
        </authorList>
    </citation>
    <scope>NUCLEOTIDE SEQUENCE</scope>
</reference>
<accession>A0A6J6VDU3</accession>
<protein>
    <submittedName>
        <fullName evidence="1">Unannotated protein</fullName>
    </submittedName>
</protein>
<gene>
    <name evidence="1" type="ORF">UFOPK2872_01130</name>
</gene>
<dbReference type="AlphaFoldDB" id="A0A6J6VDU3"/>
<dbReference type="EMBL" id="CAEZZM010000165">
    <property type="protein sequence ID" value="CAB4770571.1"/>
    <property type="molecule type" value="Genomic_DNA"/>
</dbReference>